<organism evidence="5 6">
    <name type="scientific">Rugamonas rubra</name>
    <dbReference type="NCBI Taxonomy" id="758825"/>
    <lineage>
        <taxon>Bacteria</taxon>
        <taxon>Pseudomonadati</taxon>
        <taxon>Pseudomonadota</taxon>
        <taxon>Betaproteobacteria</taxon>
        <taxon>Burkholderiales</taxon>
        <taxon>Oxalobacteraceae</taxon>
        <taxon>Telluria group</taxon>
        <taxon>Rugamonas</taxon>
    </lineage>
</organism>
<dbReference type="SUPFAM" id="SSF46689">
    <property type="entry name" value="Homeodomain-like"/>
    <property type="match status" value="1"/>
</dbReference>
<dbReference type="PANTHER" id="PTHR46796:SF13">
    <property type="entry name" value="HTH-TYPE TRANSCRIPTIONAL ACTIVATOR RHAS"/>
    <property type="match status" value="1"/>
</dbReference>
<dbReference type="STRING" id="758825.SAMN02982985_01500"/>
<dbReference type="InterPro" id="IPR046532">
    <property type="entry name" value="DUF6597"/>
</dbReference>
<evidence type="ECO:0000313" key="5">
    <source>
        <dbReference type="EMBL" id="SFL77947.1"/>
    </source>
</evidence>
<dbReference type="PANTHER" id="PTHR46796">
    <property type="entry name" value="HTH-TYPE TRANSCRIPTIONAL ACTIVATOR RHAS-RELATED"/>
    <property type="match status" value="1"/>
</dbReference>
<dbReference type="PROSITE" id="PS01124">
    <property type="entry name" value="HTH_ARAC_FAMILY_2"/>
    <property type="match status" value="1"/>
</dbReference>
<dbReference type="InterPro" id="IPR018062">
    <property type="entry name" value="HTH_AraC-typ_CS"/>
</dbReference>
<gene>
    <name evidence="5" type="ORF">SAMN02982985_01500</name>
</gene>
<evidence type="ECO:0000259" key="4">
    <source>
        <dbReference type="PROSITE" id="PS01124"/>
    </source>
</evidence>
<keyword evidence="3" id="KW-0804">Transcription</keyword>
<name>A0A1I4KHN6_9BURK</name>
<dbReference type="GO" id="GO:0003700">
    <property type="term" value="F:DNA-binding transcription factor activity"/>
    <property type="evidence" value="ECO:0007669"/>
    <property type="project" value="InterPro"/>
</dbReference>
<sequence length="274" mass="30039">MSTLHALTEAPKGVVNPAAAQQAFRLERYLPEADLAPFLDFFWLVEWRLPEGVTHVQRTLPHPCVNLVFDRERTAVFGVVTGAFDYTLQGSGKVLGLRFRAGGFRGFLGDKLKTLTDRTMPLAPLFGGDGAADERAVLDAVDDAAMLAAAGAVLRRALPPADAQVERIDAILALLRARPDITRAEQLAEQAGLGLRSLQQLFMDYVGVSPKWAIRRNRLQDAADRLAKGDEPDLAKLAQALGYFDQAHFTSDFEKLVGKPPADYRRSCQAANNR</sequence>
<dbReference type="PROSITE" id="PS00041">
    <property type="entry name" value="HTH_ARAC_FAMILY_1"/>
    <property type="match status" value="1"/>
</dbReference>
<dbReference type="EMBL" id="FOTW01000007">
    <property type="protein sequence ID" value="SFL77947.1"/>
    <property type="molecule type" value="Genomic_DNA"/>
</dbReference>
<keyword evidence="6" id="KW-1185">Reference proteome</keyword>
<evidence type="ECO:0000313" key="6">
    <source>
        <dbReference type="Proteomes" id="UP000199470"/>
    </source>
</evidence>
<evidence type="ECO:0000256" key="3">
    <source>
        <dbReference type="ARBA" id="ARBA00023163"/>
    </source>
</evidence>
<feature type="domain" description="HTH araC/xylS-type" evidence="4">
    <location>
        <begin position="166"/>
        <end position="267"/>
    </location>
</feature>
<dbReference type="SMART" id="SM00342">
    <property type="entry name" value="HTH_ARAC"/>
    <property type="match status" value="1"/>
</dbReference>
<dbReference type="GO" id="GO:0043565">
    <property type="term" value="F:sequence-specific DNA binding"/>
    <property type="evidence" value="ECO:0007669"/>
    <property type="project" value="InterPro"/>
</dbReference>
<accession>A0A1I4KHN6</accession>
<dbReference type="InterPro" id="IPR018060">
    <property type="entry name" value="HTH_AraC"/>
</dbReference>
<keyword evidence="1" id="KW-0805">Transcription regulation</keyword>
<dbReference type="RefSeq" id="WP_093385773.1">
    <property type="nucleotide sequence ID" value="NZ_FOTW01000007.1"/>
</dbReference>
<dbReference type="Proteomes" id="UP000199470">
    <property type="component" value="Unassembled WGS sequence"/>
</dbReference>
<evidence type="ECO:0000256" key="1">
    <source>
        <dbReference type="ARBA" id="ARBA00023015"/>
    </source>
</evidence>
<keyword evidence="2" id="KW-0238">DNA-binding</keyword>
<dbReference type="Pfam" id="PF12833">
    <property type="entry name" value="HTH_18"/>
    <property type="match status" value="1"/>
</dbReference>
<reference evidence="5 6" key="1">
    <citation type="submission" date="2016-10" db="EMBL/GenBank/DDBJ databases">
        <authorList>
            <person name="de Groot N.N."/>
        </authorList>
    </citation>
    <scope>NUCLEOTIDE SEQUENCE [LARGE SCALE GENOMIC DNA]</scope>
    <source>
        <strain evidence="5 6">ATCC 43154</strain>
    </source>
</reference>
<dbReference type="AlphaFoldDB" id="A0A1I4KHN6"/>
<evidence type="ECO:0000256" key="2">
    <source>
        <dbReference type="ARBA" id="ARBA00023125"/>
    </source>
</evidence>
<proteinExistence type="predicted"/>
<dbReference type="OrthoDB" id="9809338at2"/>
<dbReference type="InterPro" id="IPR009057">
    <property type="entry name" value="Homeodomain-like_sf"/>
</dbReference>
<dbReference type="InterPro" id="IPR050204">
    <property type="entry name" value="AraC_XylS_family_regulators"/>
</dbReference>
<dbReference type="Gene3D" id="1.10.10.60">
    <property type="entry name" value="Homeodomain-like"/>
    <property type="match status" value="1"/>
</dbReference>
<dbReference type="Pfam" id="PF20240">
    <property type="entry name" value="DUF6597"/>
    <property type="match status" value="1"/>
</dbReference>
<protein>
    <submittedName>
        <fullName evidence="5">Transcriptional regulator, AraC family</fullName>
    </submittedName>
</protein>